<evidence type="ECO:0000313" key="3">
    <source>
        <dbReference type="Proteomes" id="UP000600918"/>
    </source>
</evidence>
<protein>
    <submittedName>
        <fullName evidence="2">Uncharacterized protein</fullName>
    </submittedName>
</protein>
<accession>A0A834UHB4</accession>
<sequence length="105" mass="11481">MLCEINPIRTLPSYLGEMDTNPEYLDPRNSEPDQQPSVSRNRVGFVPTTLNILSSCFSRGKSKARAIVLPCLLEYSELGLVSVASSRKLGLCVRIGGNAEESLPI</sequence>
<reference evidence="2" key="1">
    <citation type="journal article" date="2020" name="G3 (Bethesda)">
        <title>High-Quality Assemblies for Three Invasive Social Wasps from the &lt;i&gt;Vespula&lt;/i&gt; Genus.</title>
        <authorList>
            <person name="Harrop T.W.R."/>
            <person name="Guhlin J."/>
            <person name="McLaughlin G.M."/>
            <person name="Permina E."/>
            <person name="Stockwell P."/>
            <person name="Gilligan J."/>
            <person name="Le Lec M.F."/>
            <person name="Gruber M.A.M."/>
            <person name="Quinn O."/>
            <person name="Lovegrove M."/>
            <person name="Duncan E.J."/>
            <person name="Remnant E.J."/>
            <person name="Van Eeckhoven J."/>
            <person name="Graham B."/>
            <person name="Knapp R.A."/>
            <person name="Langford K.W."/>
            <person name="Kronenberg Z."/>
            <person name="Press M.O."/>
            <person name="Eacker S.M."/>
            <person name="Wilson-Rankin E.E."/>
            <person name="Purcell J."/>
            <person name="Lester P.J."/>
            <person name="Dearden P.K."/>
        </authorList>
    </citation>
    <scope>NUCLEOTIDE SEQUENCE</scope>
    <source>
        <strain evidence="2">Volc-1</strain>
    </source>
</reference>
<comment type="caution">
    <text evidence="2">The sequence shown here is derived from an EMBL/GenBank/DDBJ whole genome shotgun (WGS) entry which is preliminary data.</text>
</comment>
<dbReference type="AlphaFoldDB" id="A0A834UHB4"/>
<dbReference type="Proteomes" id="UP000600918">
    <property type="component" value="Unassembled WGS sequence"/>
</dbReference>
<gene>
    <name evidence="2" type="ORF">H0235_002032</name>
</gene>
<dbReference type="EMBL" id="JACSDY010000001">
    <property type="protein sequence ID" value="KAF7439641.1"/>
    <property type="molecule type" value="Genomic_DNA"/>
</dbReference>
<evidence type="ECO:0000256" key="1">
    <source>
        <dbReference type="SAM" id="MobiDB-lite"/>
    </source>
</evidence>
<organism evidence="2 3">
    <name type="scientific">Vespula pensylvanica</name>
    <name type="common">Western yellow jacket</name>
    <name type="synonym">Wasp</name>
    <dbReference type="NCBI Taxonomy" id="30213"/>
    <lineage>
        <taxon>Eukaryota</taxon>
        <taxon>Metazoa</taxon>
        <taxon>Ecdysozoa</taxon>
        <taxon>Arthropoda</taxon>
        <taxon>Hexapoda</taxon>
        <taxon>Insecta</taxon>
        <taxon>Pterygota</taxon>
        <taxon>Neoptera</taxon>
        <taxon>Endopterygota</taxon>
        <taxon>Hymenoptera</taxon>
        <taxon>Apocrita</taxon>
        <taxon>Aculeata</taxon>
        <taxon>Vespoidea</taxon>
        <taxon>Vespidae</taxon>
        <taxon>Vespinae</taxon>
        <taxon>Vespula</taxon>
    </lineage>
</organism>
<proteinExistence type="predicted"/>
<evidence type="ECO:0000313" key="2">
    <source>
        <dbReference type="EMBL" id="KAF7439641.1"/>
    </source>
</evidence>
<feature type="region of interest" description="Disordered" evidence="1">
    <location>
        <begin position="13"/>
        <end position="41"/>
    </location>
</feature>
<keyword evidence="3" id="KW-1185">Reference proteome</keyword>
<name>A0A834UHB4_VESPE</name>